<dbReference type="GO" id="GO:0008080">
    <property type="term" value="F:N-acetyltransferase activity"/>
    <property type="evidence" value="ECO:0007669"/>
    <property type="project" value="TreeGrafter"/>
</dbReference>
<dbReference type="Proteomes" id="UP000631114">
    <property type="component" value="Unassembled WGS sequence"/>
</dbReference>
<evidence type="ECO:0000313" key="1">
    <source>
        <dbReference type="EMBL" id="KAF9599533.1"/>
    </source>
</evidence>
<dbReference type="EMBL" id="JADFTS010000007">
    <property type="protein sequence ID" value="KAF9599533.1"/>
    <property type="molecule type" value="Genomic_DNA"/>
</dbReference>
<sequence>MPTIIPFGLSPSPYPNLLSTTPSNSPHFLKSRTILSPLKSGICKASQTVELFPQVCPEIVVREARIEDCWEVAETHCSSFFPDYTFPLDLALRIDRLVGMLSGFSLPNGCMRTCLVAVVGNNNNTAVFGSDLDGNFGWSKGYVAGILTVDTVADFLPRKGPLRQRRCVHFFFFFFNYVDAFICCQQFHGGIFIAIVKVVAKGHDENVCEKEDDEDKGIEAKLDLECSDELFDEDKEEGAEWVEYKLMDGRIGGLGAG</sequence>
<name>A0A835HMB9_9MAGN</name>
<dbReference type="PANTHER" id="PTHR47443:SF3">
    <property type="entry name" value="GCN5-RELATED N-ACETYLTRANSFERASE 4, CHLOROPLASTIC"/>
    <property type="match status" value="1"/>
</dbReference>
<gene>
    <name evidence="1" type="ORF">IFM89_038799</name>
</gene>
<comment type="caution">
    <text evidence="1">The sequence shown here is derived from an EMBL/GenBank/DDBJ whole genome shotgun (WGS) entry which is preliminary data.</text>
</comment>
<protein>
    <submittedName>
        <fullName evidence="1">Uncharacterized protein</fullName>
    </submittedName>
</protein>
<dbReference type="OrthoDB" id="249099at2759"/>
<reference evidence="1 2" key="1">
    <citation type="submission" date="2020-10" db="EMBL/GenBank/DDBJ databases">
        <title>The Coptis chinensis genome and diversification of protoberbering-type alkaloids.</title>
        <authorList>
            <person name="Wang B."/>
            <person name="Shu S."/>
            <person name="Song C."/>
            <person name="Liu Y."/>
        </authorList>
    </citation>
    <scope>NUCLEOTIDE SEQUENCE [LARGE SCALE GENOMIC DNA]</scope>
    <source>
        <strain evidence="1">HL-2020</strain>
        <tissue evidence="1">Leaf</tissue>
    </source>
</reference>
<accession>A0A835HMB9</accession>
<dbReference type="AlphaFoldDB" id="A0A835HMB9"/>
<dbReference type="PANTHER" id="PTHR47443">
    <property type="entry name" value="ACYL-COA N-ACYLTRANSFERASES (NAT) SUPERFAMILY PROTEIN"/>
    <property type="match status" value="1"/>
</dbReference>
<keyword evidence="2" id="KW-1185">Reference proteome</keyword>
<dbReference type="GO" id="GO:0009507">
    <property type="term" value="C:chloroplast"/>
    <property type="evidence" value="ECO:0007669"/>
    <property type="project" value="TreeGrafter"/>
</dbReference>
<evidence type="ECO:0000313" key="2">
    <source>
        <dbReference type="Proteomes" id="UP000631114"/>
    </source>
</evidence>
<proteinExistence type="predicted"/>
<organism evidence="1 2">
    <name type="scientific">Coptis chinensis</name>
    <dbReference type="NCBI Taxonomy" id="261450"/>
    <lineage>
        <taxon>Eukaryota</taxon>
        <taxon>Viridiplantae</taxon>
        <taxon>Streptophyta</taxon>
        <taxon>Embryophyta</taxon>
        <taxon>Tracheophyta</taxon>
        <taxon>Spermatophyta</taxon>
        <taxon>Magnoliopsida</taxon>
        <taxon>Ranunculales</taxon>
        <taxon>Ranunculaceae</taxon>
        <taxon>Coptidoideae</taxon>
        <taxon>Coptis</taxon>
    </lineage>
</organism>